<comment type="caution">
    <text evidence="2">The sequence shown here is derived from an EMBL/GenBank/DDBJ whole genome shotgun (WGS) entry which is preliminary data.</text>
</comment>
<accession>A0A9W9R1J6</accession>
<dbReference type="EMBL" id="JAPZBR010000006">
    <property type="protein sequence ID" value="KAJ5350834.1"/>
    <property type="molecule type" value="Genomic_DNA"/>
</dbReference>
<feature type="compositionally biased region" description="Basic residues" evidence="1">
    <location>
        <begin position="164"/>
        <end position="173"/>
    </location>
</feature>
<gene>
    <name evidence="2" type="ORF">N7541_008561</name>
</gene>
<reference evidence="2" key="2">
    <citation type="journal article" date="2023" name="IMA Fungus">
        <title>Comparative genomic study of the Penicillium genus elucidates a diverse pangenome and 15 lateral gene transfer events.</title>
        <authorList>
            <person name="Petersen C."/>
            <person name="Sorensen T."/>
            <person name="Nielsen M.R."/>
            <person name="Sondergaard T.E."/>
            <person name="Sorensen J.L."/>
            <person name="Fitzpatrick D.A."/>
            <person name="Frisvad J.C."/>
            <person name="Nielsen K.L."/>
        </authorList>
    </citation>
    <scope>NUCLEOTIDE SEQUENCE</scope>
    <source>
        <strain evidence="2">IBT 35675</strain>
    </source>
</reference>
<feature type="region of interest" description="Disordered" evidence="1">
    <location>
        <begin position="164"/>
        <end position="187"/>
    </location>
</feature>
<keyword evidence="3" id="KW-1185">Reference proteome</keyword>
<dbReference type="AlphaFoldDB" id="A0A9W9R1J6"/>
<proteinExistence type="predicted"/>
<name>A0A9W9R1J6_PENBR</name>
<dbReference type="Proteomes" id="UP001148299">
    <property type="component" value="Unassembled WGS sequence"/>
</dbReference>
<sequence length="252" mass="29284">MKQLYHGPQYGISTETMSYTQVSLHPPAPTTAQRTFLVSIDAQVCHEHSSLVLRIQQIVFVSKSRRFLLYSNTRYAPWGRTWKRKSEPLGLFVCHHISDHELAGLITQSVNTYRTGNDRETVSPTYLCKQCKVDFCIEVSEHGTDIALVITRWLELENDLTPRHPHRLRHAQKPRNSPRETRNASINPTGEQVGARFCFEEATPRPLRQLISRNIYCLKDQRYKQPLYQFMNVERFGLWYKSKELVSYGSAT</sequence>
<organism evidence="2 3">
    <name type="scientific">Penicillium brevicompactum</name>
    <dbReference type="NCBI Taxonomy" id="5074"/>
    <lineage>
        <taxon>Eukaryota</taxon>
        <taxon>Fungi</taxon>
        <taxon>Dikarya</taxon>
        <taxon>Ascomycota</taxon>
        <taxon>Pezizomycotina</taxon>
        <taxon>Eurotiomycetes</taxon>
        <taxon>Eurotiomycetidae</taxon>
        <taxon>Eurotiales</taxon>
        <taxon>Aspergillaceae</taxon>
        <taxon>Penicillium</taxon>
    </lineage>
</organism>
<reference evidence="2" key="1">
    <citation type="submission" date="2022-12" db="EMBL/GenBank/DDBJ databases">
        <authorList>
            <person name="Petersen C."/>
        </authorList>
    </citation>
    <scope>NUCLEOTIDE SEQUENCE</scope>
    <source>
        <strain evidence="2">IBT 35675</strain>
    </source>
</reference>
<protein>
    <submittedName>
        <fullName evidence="2">Uncharacterized protein</fullName>
    </submittedName>
</protein>
<evidence type="ECO:0000256" key="1">
    <source>
        <dbReference type="SAM" id="MobiDB-lite"/>
    </source>
</evidence>
<evidence type="ECO:0000313" key="3">
    <source>
        <dbReference type="Proteomes" id="UP001148299"/>
    </source>
</evidence>
<evidence type="ECO:0000313" key="2">
    <source>
        <dbReference type="EMBL" id="KAJ5350834.1"/>
    </source>
</evidence>